<dbReference type="PANTHER" id="PTHR24198:SF165">
    <property type="entry name" value="ANKYRIN REPEAT-CONTAINING PROTEIN-RELATED"/>
    <property type="match status" value="1"/>
</dbReference>
<feature type="repeat" description="ANK" evidence="3">
    <location>
        <begin position="146"/>
        <end position="179"/>
    </location>
</feature>
<dbReference type="InterPro" id="IPR036770">
    <property type="entry name" value="Ankyrin_rpt-contain_sf"/>
</dbReference>
<evidence type="ECO:0000256" key="2">
    <source>
        <dbReference type="ARBA" id="ARBA00023043"/>
    </source>
</evidence>
<proteinExistence type="predicted"/>
<organism evidence="4 5">
    <name type="scientific">Fusarium irregulare</name>
    <dbReference type="NCBI Taxonomy" id="2494466"/>
    <lineage>
        <taxon>Eukaryota</taxon>
        <taxon>Fungi</taxon>
        <taxon>Dikarya</taxon>
        <taxon>Ascomycota</taxon>
        <taxon>Pezizomycotina</taxon>
        <taxon>Sordariomycetes</taxon>
        <taxon>Hypocreomycetidae</taxon>
        <taxon>Hypocreales</taxon>
        <taxon>Nectriaceae</taxon>
        <taxon>Fusarium</taxon>
        <taxon>Fusarium incarnatum-equiseti species complex</taxon>
    </lineage>
</organism>
<dbReference type="Pfam" id="PF13637">
    <property type="entry name" value="Ank_4"/>
    <property type="match status" value="1"/>
</dbReference>
<dbReference type="PROSITE" id="PS50088">
    <property type="entry name" value="ANK_REPEAT"/>
    <property type="match status" value="3"/>
</dbReference>
<dbReference type="Gene3D" id="1.25.40.20">
    <property type="entry name" value="Ankyrin repeat-containing domain"/>
    <property type="match status" value="1"/>
</dbReference>
<dbReference type="OrthoDB" id="5103960at2759"/>
<feature type="repeat" description="ANK" evidence="3">
    <location>
        <begin position="112"/>
        <end position="145"/>
    </location>
</feature>
<dbReference type="Pfam" id="PF12796">
    <property type="entry name" value="Ank_2"/>
    <property type="match status" value="1"/>
</dbReference>
<dbReference type="PANTHER" id="PTHR24198">
    <property type="entry name" value="ANKYRIN REPEAT AND PROTEIN KINASE DOMAIN-CONTAINING PROTEIN"/>
    <property type="match status" value="1"/>
</dbReference>
<dbReference type="InterPro" id="IPR002110">
    <property type="entry name" value="Ankyrin_rpt"/>
</dbReference>
<accession>A0A9W8PFZ9</accession>
<gene>
    <name evidence="4" type="ORF">NW766_011130</name>
</gene>
<evidence type="ECO:0008006" key="6">
    <source>
        <dbReference type="Google" id="ProtNLM"/>
    </source>
</evidence>
<feature type="repeat" description="ANK" evidence="3">
    <location>
        <begin position="180"/>
        <end position="204"/>
    </location>
</feature>
<evidence type="ECO:0000256" key="3">
    <source>
        <dbReference type="PROSITE-ProRule" id="PRU00023"/>
    </source>
</evidence>
<dbReference type="EMBL" id="JAPDHF010000021">
    <property type="protein sequence ID" value="KAJ4005580.1"/>
    <property type="molecule type" value="Genomic_DNA"/>
</dbReference>
<sequence length="236" mass="26600">MDAPLPEMEPLHEAVYDNDIIRFNHLLEQPEIRTKLNGWLGEKCLTIAVVCGHVEIVKALISLPLSVFDWTDVPNPEGGVMYLNKASDSRQHAVFKLIAETGKVNLSARDEKGATPLHWASFAGSLPIVDFLLEQEGINPDERDDSGLTPLAYAARRDSRDVASRLLEVDGVDPDAEDIEGKTPLYWAALRGNDEFMEILTNSGRVNEGMEIQGFIDRYTQHYEAQRWHCNKPWMK</sequence>
<keyword evidence="2 3" id="KW-0040">ANK repeat</keyword>
<reference evidence="4" key="1">
    <citation type="submission" date="2022-10" db="EMBL/GenBank/DDBJ databases">
        <title>Fusarium specimens isolated from Avocado Roots.</title>
        <authorList>
            <person name="Stajich J."/>
            <person name="Roper C."/>
            <person name="Heimlech-Rivalta G."/>
        </authorList>
    </citation>
    <scope>NUCLEOTIDE SEQUENCE</scope>
    <source>
        <strain evidence="4">CF00143</strain>
    </source>
</reference>
<keyword evidence="1" id="KW-0677">Repeat</keyword>
<name>A0A9W8PFZ9_9HYPO</name>
<dbReference type="Proteomes" id="UP001152130">
    <property type="component" value="Unassembled WGS sequence"/>
</dbReference>
<comment type="caution">
    <text evidence="4">The sequence shown here is derived from an EMBL/GenBank/DDBJ whole genome shotgun (WGS) entry which is preliminary data.</text>
</comment>
<dbReference type="SMART" id="SM00248">
    <property type="entry name" value="ANK"/>
    <property type="match status" value="4"/>
</dbReference>
<evidence type="ECO:0000256" key="1">
    <source>
        <dbReference type="ARBA" id="ARBA00022737"/>
    </source>
</evidence>
<evidence type="ECO:0000313" key="5">
    <source>
        <dbReference type="Proteomes" id="UP001152130"/>
    </source>
</evidence>
<dbReference type="PROSITE" id="PS50297">
    <property type="entry name" value="ANK_REP_REGION"/>
    <property type="match status" value="2"/>
</dbReference>
<protein>
    <recommendedName>
        <fullName evidence="6">Ankyrin</fullName>
    </recommendedName>
</protein>
<keyword evidence="5" id="KW-1185">Reference proteome</keyword>
<evidence type="ECO:0000313" key="4">
    <source>
        <dbReference type="EMBL" id="KAJ4005580.1"/>
    </source>
</evidence>
<dbReference type="AlphaFoldDB" id="A0A9W8PFZ9"/>
<dbReference type="SUPFAM" id="SSF48403">
    <property type="entry name" value="Ankyrin repeat"/>
    <property type="match status" value="1"/>
</dbReference>